<comment type="caution">
    <text evidence="2">The sequence shown here is derived from an EMBL/GenBank/DDBJ whole genome shotgun (WGS) entry which is preliminary data.</text>
</comment>
<evidence type="ECO:0000259" key="1">
    <source>
        <dbReference type="Pfam" id="PF09423"/>
    </source>
</evidence>
<dbReference type="Pfam" id="PF09423">
    <property type="entry name" value="PhoD"/>
    <property type="match status" value="1"/>
</dbReference>
<sequence length="598" mass="68385">MKKIILLLVCLGLSIIYAQKKSVLSLPENQDPKDRICFALYTVHEKVLKLTAQFYPIKNYDPFTAELQIKEGNDWKTVQESWIQYPGYTAHFRIEDWDDTQEKQYRVAYHSKAFYDGIIRKNPMEKDELVMAAFSCWSLYENHGGQISANDIVSNLKKLKPDVLFFAGDQVYDHSEHLKYWLKFGESFGDIIRNTPTIAITDDHDVGQGNIWGNGGKKITSRDGAEGGYYMPVSYIQEVERAQTSHLPDPYDPTPIEQGIGVYYTDYNWGGVSFAILEDRKFKSGPKRVLEKKYYSDTREMDVLGATILGKRQLDFLEDWTTDWKDAEMKAVLSQTIFTNLATHSPTIDRKQNYSTDSNGWPQAGRNKALSVIRKSFSCMIAGDQHLGSVVHHGVEDWNNAGFSFAVPAAANFWMRWWNPDEQGKNHKHGSPQYTGEYKDAFHNKITVHAVANPTHKDNKPRTDLLNGRAAGYGIIKFNKPKREVTYECWARNVDIFASDSKQYDGWPITFSQTDNFIIKDGFELPKLKISKPNQVVTVRNGYTKEVVISLRINGSEYKPKVLQEGLYTIDIGEGSQIKHIYDVEAKKNNNKIIKVSL</sequence>
<feature type="domain" description="PhoD-like phosphatase metallophosphatase" evidence="1">
    <location>
        <begin position="190"/>
        <end position="393"/>
    </location>
</feature>
<dbReference type="PANTHER" id="PTHR43606:SF2">
    <property type="entry name" value="ALKALINE PHOSPHATASE FAMILY PROTEIN (AFU_ORTHOLOGUE AFUA_5G03860)"/>
    <property type="match status" value="1"/>
</dbReference>
<dbReference type="SUPFAM" id="SSF56300">
    <property type="entry name" value="Metallo-dependent phosphatases"/>
    <property type="match status" value="1"/>
</dbReference>
<dbReference type="InterPro" id="IPR038607">
    <property type="entry name" value="PhoD-like_sf"/>
</dbReference>
<dbReference type="Proteomes" id="UP001501302">
    <property type="component" value="Unassembled WGS sequence"/>
</dbReference>
<accession>A0ABP9GW14</accession>
<evidence type="ECO:0000313" key="2">
    <source>
        <dbReference type="EMBL" id="GAA4953187.1"/>
    </source>
</evidence>
<keyword evidence="3" id="KW-1185">Reference proteome</keyword>
<reference evidence="3" key="1">
    <citation type="journal article" date="2019" name="Int. J. Syst. Evol. Microbiol.">
        <title>The Global Catalogue of Microorganisms (GCM) 10K type strain sequencing project: providing services to taxonomists for standard genome sequencing and annotation.</title>
        <authorList>
            <consortium name="The Broad Institute Genomics Platform"/>
            <consortium name="The Broad Institute Genome Sequencing Center for Infectious Disease"/>
            <person name="Wu L."/>
            <person name="Ma J."/>
        </authorList>
    </citation>
    <scope>NUCLEOTIDE SEQUENCE [LARGE SCALE GENOMIC DNA]</scope>
    <source>
        <strain evidence="3">JCM 18285</strain>
    </source>
</reference>
<organism evidence="2 3">
    <name type="scientific">Algibacter agarivorans</name>
    <dbReference type="NCBI Taxonomy" id="1109741"/>
    <lineage>
        <taxon>Bacteria</taxon>
        <taxon>Pseudomonadati</taxon>
        <taxon>Bacteroidota</taxon>
        <taxon>Flavobacteriia</taxon>
        <taxon>Flavobacteriales</taxon>
        <taxon>Flavobacteriaceae</taxon>
        <taxon>Algibacter</taxon>
    </lineage>
</organism>
<dbReference type="RefSeq" id="WP_345193160.1">
    <property type="nucleotide sequence ID" value="NZ_BAABJJ010000039.1"/>
</dbReference>
<dbReference type="InterPro" id="IPR018946">
    <property type="entry name" value="PhoD-like_MPP"/>
</dbReference>
<dbReference type="PANTHER" id="PTHR43606">
    <property type="entry name" value="PHOSPHATASE, PUTATIVE (AFU_ORTHOLOGUE AFUA_6G08710)-RELATED"/>
    <property type="match status" value="1"/>
</dbReference>
<dbReference type="Gene3D" id="3.60.21.70">
    <property type="entry name" value="PhoD-like phosphatase"/>
    <property type="match status" value="1"/>
</dbReference>
<name>A0ABP9GW14_9FLAO</name>
<dbReference type="InterPro" id="IPR052900">
    <property type="entry name" value="Phospholipid_Metab_Enz"/>
</dbReference>
<dbReference type="InterPro" id="IPR029052">
    <property type="entry name" value="Metallo-depent_PP-like"/>
</dbReference>
<protein>
    <recommendedName>
        <fullName evidence="1">PhoD-like phosphatase metallophosphatase domain-containing protein</fullName>
    </recommendedName>
</protein>
<dbReference type="EMBL" id="BAABJJ010000039">
    <property type="protein sequence ID" value="GAA4953187.1"/>
    <property type="molecule type" value="Genomic_DNA"/>
</dbReference>
<gene>
    <name evidence="2" type="ORF">GCM10023314_28460</name>
</gene>
<proteinExistence type="predicted"/>
<evidence type="ECO:0000313" key="3">
    <source>
        <dbReference type="Proteomes" id="UP001501302"/>
    </source>
</evidence>